<name>A0A9Q0RRU1_BLOTA</name>
<sequence length="337" mass="39015">MNLNEQNINISKPKLLNETQYNLFECANLSEYDGKCYDTLMQVNENDLAVYRKKPFTSETNHILSKRLRNKQRPLSPEHPSEVVFQYHTESEFIPSKVQRKKGKNKLVIETNEKNQTNSEPIVKRKIFAPYSISLPINASQLIFRGVCYRLGDIVGLVDRQDGKTYYAQIRGFLRDQYAEPSAVITWLLPSADAPEIEFDPATYYYGPIEDRPRKLECLKWICRAPNDFYQSWTVTSESSKGYVWRNKSIPYSRAEQLSIEQCKKIIYEPIFIDVPQKMTGTKTEILDGNQFANEDIQIAMGYESKSDYALAQIIKIMECNKYHETGHTSNISNPIT</sequence>
<dbReference type="AlphaFoldDB" id="A0A9Q0RRU1"/>
<evidence type="ECO:0000313" key="6">
    <source>
        <dbReference type="EMBL" id="KAJ6224169.1"/>
    </source>
</evidence>
<proteinExistence type="predicted"/>
<dbReference type="PANTHER" id="PTHR13340">
    <property type="entry name" value="GATA ZINC FINGER DOMAIN-CONTAINING"/>
    <property type="match status" value="1"/>
</dbReference>
<evidence type="ECO:0000313" key="7">
    <source>
        <dbReference type="Proteomes" id="UP001142055"/>
    </source>
</evidence>
<dbReference type="GO" id="GO:0008270">
    <property type="term" value="F:zinc ion binding"/>
    <property type="evidence" value="ECO:0007669"/>
    <property type="project" value="UniProtKB-KW"/>
</dbReference>
<evidence type="ECO:0000256" key="3">
    <source>
        <dbReference type="ARBA" id="ARBA00022771"/>
    </source>
</evidence>
<dbReference type="PANTHER" id="PTHR13340:SF2">
    <property type="entry name" value="GATA ZINC FINGER DOMAIN-CONTAINING PROTEIN 1"/>
    <property type="match status" value="1"/>
</dbReference>
<keyword evidence="3" id="KW-0863">Zinc-finger</keyword>
<comment type="subcellular location">
    <subcellularLocation>
        <location evidence="1">Nucleus</location>
    </subcellularLocation>
</comment>
<keyword evidence="5" id="KW-0539">Nucleus</keyword>
<protein>
    <submittedName>
        <fullName evidence="6">Uncharacterized protein</fullName>
    </submittedName>
</protein>
<comment type="caution">
    <text evidence="6">The sequence shown here is derived from an EMBL/GenBank/DDBJ whole genome shotgun (WGS) entry which is preliminary data.</text>
</comment>
<evidence type="ECO:0000256" key="2">
    <source>
        <dbReference type="ARBA" id="ARBA00022723"/>
    </source>
</evidence>
<organism evidence="6 7">
    <name type="scientific">Blomia tropicalis</name>
    <name type="common">Mite</name>
    <dbReference type="NCBI Taxonomy" id="40697"/>
    <lineage>
        <taxon>Eukaryota</taxon>
        <taxon>Metazoa</taxon>
        <taxon>Ecdysozoa</taxon>
        <taxon>Arthropoda</taxon>
        <taxon>Chelicerata</taxon>
        <taxon>Arachnida</taxon>
        <taxon>Acari</taxon>
        <taxon>Acariformes</taxon>
        <taxon>Sarcoptiformes</taxon>
        <taxon>Astigmata</taxon>
        <taxon>Glycyphagoidea</taxon>
        <taxon>Echimyopodidae</taxon>
        <taxon>Blomia</taxon>
    </lineage>
</organism>
<evidence type="ECO:0000256" key="1">
    <source>
        <dbReference type="ARBA" id="ARBA00004123"/>
    </source>
</evidence>
<dbReference type="GO" id="GO:0006325">
    <property type="term" value="P:chromatin organization"/>
    <property type="evidence" value="ECO:0007669"/>
    <property type="project" value="TreeGrafter"/>
</dbReference>
<accession>A0A9Q0RRU1</accession>
<dbReference type="EMBL" id="JAPWDV010000001">
    <property type="protein sequence ID" value="KAJ6224169.1"/>
    <property type="molecule type" value="Genomic_DNA"/>
</dbReference>
<dbReference type="Proteomes" id="UP001142055">
    <property type="component" value="Chromosome 1"/>
</dbReference>
<keyword evidence="4" id="KW-0862">Zinc</keyword>
<evidence type="ECO:0000256" key="5">
    <source>
        <dbReference type="ARBA" id="ARBA00023242"/>
    </source>
</evidence>
<evidence type="ECO:0000256" key="4">
    <source>
        <dbReference type="ARBA" id="ARBA00022833"/>
    </source>
</evidence>
<keyword evidence="7" id="KW-1185">Reference proteome</keyword>
<dbReference type="InterPro" id="IPR039050">
    <property type="entry name" value="GATAD1"/>
</dbReference>
<dbReference type="GO" id="GO:0005634">
    <property type="term" value="C:nucleus"/>
    <property type="evidence" value="ECO:0007669"/>
    <property type="project" value="UniProtKB-SubCell"/>
</dbReference>
<reference evidence="6" key="1">
    <citation type="submission" date="2022-12" db="EMBL/GenBank/DDBJ databases">
        <title>Genome assemblies of Blomia tropicalis.</title>
        <authorList>
            <person name="Cui Y."/>
        </authorList>
    </citation>
    <scope>NUCLEOTIDE SEQUENCE</scope>
    <source>
        <tissue evidence="6">Adult mites</tissue>
    </source>
</reference>
<gene>
    <name evidence="6" type="ORF">RDWZM_002714</name>
</gene>
<keyword evidence="2" id="KW-0479">Metal-binding</keyword>